<protein>
    <submittedName>
        <fullName evidence="5">Asparagine synthetase domain-containing protein</fullName>
    </submittedName>
</protein>
<gene>
    <name evidence="5" type="ORF">ACHHYP_06884</name>
</gene>
<evidence type="ECO:0000256" key="3">
    <source>
        <dbReference type="ARBA" id="ARBA00022962"/>
    </source>
</evidence>
<dbReference type="AlphaFoldDB" id="A0A1V9YRJ3"/>
<dbReference type="GO" id="GO:0006529">
    <property type="term" value="P:asparagine biosynthetic process"/>
    <property type="evidence" value="ECO:0007669"/>
    <property type="project" value="UniProtKB-KW"/>
</dbReference>
<dbReference type="InterPro" id="IPR017932">
    <property type="entry name" value="GATase_2_dom"/>
</dbReference>
<reference evidence="5 6" key="1">
    <citation type="journal article" date="2014" name="Genome Biol. Evol.">
        <title>The secreted proteins of Achlya hypogyna and Thraustotheca clavata identify the ancestral oomycete secretome and reveal gene acquisitions by horizontal gene transfer.</title>
        <authorList>
            <person name="Misner I."/>
            <person name="Blouin N."/>
            <person name="Leonard G."/>
            <person name="Richards T.A."/>
            <person name="Lane C.E."/>
        </authorList>
    </citation>
    <scope>NUCLEOTIDE SEQUENCE [LARGE SCALE GENOMIC DNA]</scope>
    <source>
        <strain evidence="5 6">ATCC 48635</strain>
    </source>
</reference>
<dbReference type="GO" id="GO:0004066">
    <property type="term" value="F:asparagine synthase (glutamine-hydrolyzing) activity"/>
    <property type="evidence" value="ECO:0007669"/>
    <property type="project" value="InterPro"/>
</dbReference>
<evidence type="ECO:0000256" key="2">
    <source>
        <dbReference type="ARBA" id="ARBA00022888"/>
    </source>
</evidence>
<dbReference type="Pfam" id="PF13537">
    <property type="entry name" value="GATase_7"/>
    <property type="match status" value="1"/>
</dbReference>
<organism evidence="5 6">
    <name type="scientific">Achlya hypogyna</name>
    <name type="common">Oomycete</name>
    <name type="synonym">Protoachlya hypogyna</name>
    <dbReference type="NCBI Taxonomy" id="1202772"/>
    <lineage>
        <taxon>Eukaryota</taxon>
        <taxon>Sar</taxon>
        <taxon>Stramenopiles</taxon>
        <taxon>Oomycota</taxon>
        <taxon>Saprolegniomycetes</taxon>
        <taxon>Saprolegniales</taxon>
        <taxon>Achlyaceae</taxon>
        <taxon>Achlya</taxon>
    </lineage>
</organism>
<dbReference type="InterPro" id="IPR001962">
    <property type="entry name" value="Asn_synthase"/>
</dbReference>
<dbReference type="Gene3D" id="3.40.50.620">
    <property type="entry name" value="HUPs"/>
    <property type="match status" value="1"/>
</dbReference>
<feature type="domain" description="Glutamine amidotransferase type-2" evidence="4">
    <location>
        <begin position="2"/>
        <end position="212"/>
    </location>
</feature>
<accession>A0A1V9YRJ3</accession>
<dbReference type="InterPro" id="IPR029055">
    <property type="entry name" value="Ntn_hydrolases_N"/>
</dbReference>
<dbReference type="CDD" id="cd01991">
    <property type="entry name" value="Asn_synthase_B_C"/>
    <property type="match status" value="1"/>
</dbReference>
<keyword evidence="2" id="KW-0061">Asparagine biosynthesis</keyword>
<comment type="caution">
    <text evidence="5">The sequence shown here is derived from an EMBL/GenBank/DDBJ whole genome shotgun (WGS) entry which is preliminary data.</text>
</comment>
<keyword evidence="3" id="KW-0315">Glutamine amidotransferase</keyword>
<sequence length="644" mass="68863">MCGIAAVAGPTATAEAPAVRSMREALVAAINRRGPDHCASVRPSCGDTFVELSAAVLHLRGGTMAQQPAMDASGNVLLWNGEVFGGATPPIPLTSSDTSYVANLLYEATLDDTTGLAVVEHAMAALAALQGPFAICWLHAATNTLVFGRDHLGRRSLLLHAPESPDDVLVVASVSHAARAFIELPCTGLFYTSLHALSPQMVPWNLLPVAPKWSPLPLSLEALAFDEDPMVESSSMLSVAKNILRALANAVRVRVESIPIVTTGAPRVAVLFSGGLDSVVLAALAHHYLPPDEPIELFNICFDAHHASPDRKAARASWQELTTLFPTRPYRFVEMNVPYSAVTQAQGNIMALLQPRTTHMDFNIGAAFWFLSRGIGAVASNDVLDSTTSDATSDAVATAVFGAKTSRSQCFAAKCTRQPLRTCPLGTCRTCCSRLHKYCRKIGLNVHPQEAASARAALTAMGVCDVEAALAAATCTGHTLSPAPPTTTADSRPQYHSKVKVLLVGIGADEQLAGYGRHKKAFETGGIDALRAELSMDMARIWERNLGRDDRILSDHGREARFPYLDERVVAYLQAVSLSDVVDFRHPRGVGDKMVLRVVARQLGLRHCTGLPKQAIQFGTRIAKQSDAAVGRRVGGATAFETNE</sequence>
<dbReference type="PANTHER" id="PTHR45937">
    <property type="entry name" value="ASPARAGINE SYNTHETASE DOMAIN-CONTAINING PROTEIN 1"/>
    <property type="match status" value="1"/>
</dbReference>
<dbReference type="EMBL" id="JNBR01001385">
    <property type="protein sequence ID" value="OQR88312.1"/>
    <property type="molecule type" value="Genomic_DNA"/>
</dbReference>
<dbReference type="STRING" id="1202772.A0A1V9YRJ3"/>
<evidence type="ECO:0000313" key="6">
    <source>
        <dbReference type="Proteomes" id="UP000243579"/>
    </source>
</evidence>
<dbReference type="PANTHER" id="PTHR45937:SF1">
    <property type="entry name" value="ASPARAGINE SYNTHETASE DOMAIN-CONTAINING PROTEIN 1"/>
    <property type="match status" value="1"/>
</dbReference>
<dbReference type="Pfam" id="PF00733">
    <property type="entry name" value="Asn_synthase"/>
    <property type="match status" value="2"/>
</dbReference>
<keyword evidence="1" id="KW-0028">Amino-acid biosynthesis</keyword>
<dbReference type="SUPFAM" id="SSF56235">
    <property type="entry name" value="N-terminal nucleophile aminohydrolases (Ntn hydrolases)"/>
    <property type="match status" value="1"/>
</dbReference>
<dbReference type="PROSITE" id="PS51278">
    <property type="entry name" value="GATASE_TYPE_2"/>
    <property type="match status" value="1"/>
</dbReference>
<evidence type="ECO:0000313" key="5">
    <source>
        <dbReference type="EMBL" id="OQR88312.1"/>
    </source>
</evidence>
<keyword evidence="6" id="KW-1185">Reference proteome</keyword>
<dbReference type="Gene3D" id="3.60.20.10">
    <property type="entry name" value="Glutamine Phosphoribosylpyrophosphate, subunit 1, domain 1"/>
    <property type="match status" value="1"/>
</dbReference>
<proteinExistence type="predicted"/>
<evidence type="ECO:0000259" key="4">
    <source>
        <dbReference type="PROSITE" id="PS51278"/>
    </source>
</evidence>
<dbReference type="SUPFAM" id="SSF52402">
    <property type="entry name" value="Adenine nucleotide alpha hydrolases-like"/>
    <property type="match status" value="1"/>
</dbReference>
<dbReference type="InterPro" id="IPR051857">
    <property type="entry name" value="Asn_synthetase_domain"/>
</dbReference>
<dbReference type="OrthoDB" id="10252281at2759"/>
<name>A0A1V9YRJ3_ACHHY</name>
<dbReference type="Proteomes" id="UP000243579">
    <property type="component" value="Unassembled WGS sequence"/>
</dbReference>
<dbReference type="InterPro" id="IPR014729">
    <property type="entry name" value="Rossmann-like_a/b/a_fold"/>
</dbReference>
<evidence type="ECO:0000256" key="1">
    <source>
        <dbReference type="ARBA" id="ARBA00022605"/>
    </source>
</evidence>